<evidence type="ECO:0000313" key="5">
    <source>
        <dbReference type="EMBL" id="MFD0900339.1"/>
    </source>
</evidence>
<keyword evidence="2 3" id="KW-0808">Transferase</keyword>
<organism evidence="5 6">
    <name type="scientific">Actinomadura sediminis</name>
    <dbReference type="NCBI Taxonomy" id="1038904"/>
    <lineage>
        <taxon>Bacteria</taxon>
        <taxon>Bacillati</taxon>
        <taxon>Actinomycetota</taxon>
        <taxon>Actinomycetes</taxon>
        <taxon>Streptosporangiales</taxon>
        <taxon>Thermomonosporaceae</taxon>
        <taxon>Actinomadura</taxon>
    </lineage>
</organism>
<evidence type="ECO:0000256" key="1">
    <source>
        <dbReference type="ARBA" id="ARBA00008467"/>
    </source>
</evidence>
<accession>A0ABW3ELE1</accession>
<dbReference type="InterPro" id="IPR014030">
    <property type="entry name" value="Ketoacyl_synth_N"/>
</dbReference>
<comment type="caution">
    <text evidence="5">The sequence shown here is derived from an EMBL/GenBank/DDBJ whole genome shotgun (WGS) entry which is preliminary data.</text>
</comment>
<dbReference type="PANTHER" id="PTHR11712">
    <property type="entry name" value="POLYKETIDE SYNTHASE-RELATED"/>
    <property type="match status" value="1"/>
</dbReference>
<feature type="domain" description="Ketosynthase family 3 (KS3)" evidence="4">
    <location>
        <begin position="1"/>
        <end position="372"/>
    </location>
</feature>
<evidence type="ECO:0000256" key="3">
    <source>
        <dbReference type="RuleBase" id="RU003694"/>
    </source>
</evidence>
<name>A0ABW3ELE1_9ACTN</name>
<protein>
    <submittedName>
        <fullName evidence="5">Beta-ketoacyl synthase N-terminal-like domain-containing protein</fullName>
    </submittedName>
</protein>
<evidence type="ECO:0000259" key="4">
    <source>
        <dbReference type="PROSITE" id="PS52004"/>
    </source>
</evidence>
<dbReference type="SMART" id="SM00825">
    <property type="entry name" value="PKS_KS"/>
    <property type="match status" value="1"/>
</dbReference>
<dbReference type="InterPro" id="IPR014031">
    <property type="entry name" value="Ketoacyl_synth_C"/>
</dbReference>
<proteinExistence type="inferred from homology"/>
<evidence type="ECO:0000313" key="6">
    <source>
        <dbReference type="Proteomes" id="UP001596972"/>
    </source>
</evidence>
<sequence length="373" mass="37281">MTALLAGSAVRTCLGDGAGTFAALLRGECGARPLPLADAAALNVSAAYHMPDGEPATPFRAARLLAGCVAEAARRAGLDPARQRVAVVAGTGLGELPAVEDRALNGTAVAADDLHFGGAVRAALPGVAEVTTLSGACSAGGHALALAQDLVELGEADAAVAAAADTMTRSMLAMIGKVAPVPARRVRPFDRDRGGVLLGEGAAAFVVVPEGWRGPVSARLAGTGLSCDARHETAPDPHGIRRSMRDAFERSGREPADVGVVVAHGTGTALNDPAECLALHEEVAGPGGGPLVTAVKGAVGHTSGAAALINLDVGVRVLAHGAAPPVVGLRRVLEEGEGLRFVRGEPARCAPGLVQLNAFGFGGVNAVTLLEAV</sequence>
<dbReference type="InterPro" id="IPR016039">
    <property type="entry name" value="Thiolase-like"/>
</dbReference>
<dbReference type="InterPro" id="IPR000794">
    <property type="entry name" value="Beta-ketoacyl_synthase"/>
</dbReference>
<evidence type="ECO:0000256" key="2">
    <source>
        <dbReference type="ARBA" id="ARBA00022679"/>
    </source>
</evidence>
<gene>
    <name evidence="5" type="ORF">ACFQ11_08045</name>
</gene>
<dbReference type="InterPro" id="IPR020841">
    <property type="entry name" value="PKS_Beta-ketoAc_synthase_dom"/>
</dbReference>
<dbReference type="Pfam" id="PF02801">
    <property type="entry name" value="Ketoacyl-synt_C"/>
    <property type="match status" value="1"/>
</dbReference>
<dbReference type="Gene3D" id="3.40.47.10">
    <property type="match status" value="1"/>
</dbReference>
<dbReference type="PANTHER" id="PTHR11712:SF347">
    <property type="entry name" value="BETA KETOACYL-ACYL CARRIER PROTEIN SYNTHASE"/>
    <property type="match status" value="1"/>
</dbReference>
<dbReference type="PROSITE" id="PS52004">
    <property type="entry name" value="KS3_2"/>
    <property type="match status" value="1"/>
</dbReference>
<keyword evidence="6" id="KW-1185">Reference proteome</keyword>
<dbReference type="RefSeq" id="WP_378297310.1">
    <property type="nucleotide sequence ID" value="NZ_JBHTJA010000010.1"/>
</dbReference>
<dbReference type="Pfam" id="PF00109">
    <property type="entry name" value="ketoacyl-synt"/>
    <property type="match status" value="1"/>
</dbReference>
<comment type="similarity">
    <text evidence="1 3">Belongs to the thiolase-like superfamily. Beta-ketoacyl-ACP synthases family.</text>
</comment>
<dbReference type="Proteomes" id="UP001596972">
    <property type="component" value="Unassembled WGS sequence"/>
</dbReference>
<dbReference type="EMBL" id="JBHTJA010000010">
    <property type="protein sequence ID" value="MFD0900339.1"/>
    <property type="molecule type" value="Genomic_DNA"/>
</dbReference>
<reference evidence="6" key="1">
    <citation type="journal article" date="2019" name="Int. J. Syst. Evol. Microbiol.">
        <title>The Global Catalogue of Microorganisms (GCM) 10K type strain sequencing project: providing services to taxonomists for standard genome sequencing and annotation.</title>
        <authorList>
            <consortium name="The Broad Institute Genomics Platform"/>
            <consortium name="The Broad Institute Genome Sequencing Center for Infectious Disease"/>
            <person name="Wu L."/>
            <person name="Ma J."/>
        </authorList>
    </citation>
    <scope>NUCLEOTIDE SEQUENCE [LARGE SCALE GENOMIC DNA]</scope>
    <source>
        <strain evidence="6">JCM 31202</strain>
    </source>
</reference>
<dbReference type="SUPFAM" id="SSF53901">
    <property type="entry name" value="Thiolase-like"/>
    <property type="match status" value="2"/>
</dbReference>